<organism evidence="2 3">
    <name type="scientific">Mya arenaria</name>
    <name type="common">Soft-shell clam</name>
    <dbReference type="NCBI Taxonomy" id="6604"/>
    <lineage>
        <taxon>Eukaryota</taxon>
        <taxon>Metazoa</taxon>
        <taxon>Spiralia</taxon>
        <taxon>Lophotrochozoa</taxon>
        <taxon>Mollusca</taxon>
        <taxon>Bivalvia</taxon>
        <taxon>Autobranchia</taxon>
        <taxon>Heteroconchia</taxon>
        <taxon>Euheterodonta</taxon>
        <taxon>Imparidentia</taxon>
        <taxon>Neoheterodontei</taxon>
        <taxon>Myida</taxon>
        <taxon>Myoidea</taxon>
        <taxon>Myidae</taxon>
        <taxon>Mya</taxon>
    </lineage>
</organism>
<keyword evidence="3" id="KW-1185">Reference proteome</keyword>
<dbReference type="InterPro" id="IPR057191">
    <property type="entry name" value="DUF7869"/>
</dbReference>
<reference evidence="2" key="1">
    <citation type="submission" date="2022-11" db="EMBL/GenBank/DDBJ databases">
        <title>Centuries of genome instability and evolution in soft-shell clam transmissible cancer (bioRxiv).</title>
        <authorList>
            <person name="Hart S.F.M."/>
            <person name="Yonemitsu M.A."/>
            <person name="Giersch R.M."/>
            <person name="Beal B.F."/>
            <person name="Arriagada G."/>
            <person name="Davis B.W."/>
            <person name="Ostrander E.A."/>
            <person name="Goff S.P."/>
            <person name="Metzger M.J."/>
        </authorList>
    </citation>
    <scope>NUCLEOTIDE SEQUENCE</scope>
    <source>
        <strain evidence="2">MELC-2E11</strain>
        <tissue evidence="2">Siphon/mantle</tissue>
    </source>
</reference>
<dbReference type="PANTHER" id="PTHR33153">
    <property type="entry name" value="MYND-TYPE DOMAIN-CONTAINING PROTEIN"/>
    <property type="match status" value="1"/>
</dbReference>
<dbReference type="Proteomes" id="UP001164746">
    <property type="component" value="Chromosome 9"/>
</dbReference>
<feature type="domain" description="DUF7869" evidence="1">
    <location>
        <begin position="212"/>
        <end position="380"/>
    </location>
</feature>
<dbReference type="EMBL" id="CP111020">
    <property type="protein sequence ID" value="WAR14225.1"/>
    <property type="molecule type" value="Genomic_DNA"/>
</dbReference>
<name>A0ABY7EW92_MYAAR</name>
<dbReference type="PANTHER" id="PTHR33153:SF3">
    <property type="entry name" value="TRAFFICKING PROTEIN PARTICLE COMPLEX SUBUNIT 11 DOMAIN-CONTAINING PROTEIN"/>
    <property type="match status" value="1"/>
</dbReference>
<protein>
    <recommendedName>
        <fullName evidence="1">DUF7869 domain-containing protein</fullName>
    </recommendedName>
</protein>
<proteinExistence type="predicted"/>
<sequence length="447" mass="52383">MYPRARSSGLEKKVWTKDFNCRVEWMLEKFEESGKDGCHYFRIENNQEVCGMCLRNYYKFDRNFYYKCLRKYREGEVSNKYSLGRGQSKASDKARTWLSSYIYFHADRMPDTGYMMLPYKTRKSDVYQIYKDEMREMMAQTTNSFSVCKTCAQIGRELLRSERAHYYAKRGMAHSQPSKYMSVIIDGMDQAKSSLPHFTGRTPKGIDLVGFIKTHISGVINHGKDKFTTYIDINEYTHDANLVMNILLRVIHDPIGRDDKLSEVLYIQADNCARANKNRFMLGFCELLIRLEVFREVQLSFLMVGHTPEDIDAQFSVISRTLRKLDVETLPKLLQILPNSTQIKKLFNIKDWIAPHLDKIVNHSKPLHFMFMQGEDGVIQKCKIPVAQVTGPTFPTVFFHHFQTVCRKHFFGRECQYLWCHEYVNESARVGKSQELAKEYTKEEQTT</sequence>
<evidence type="ECO:0000313" key="3">
    <source>
        <dbReference type="Proteomes" id="UP001164746"/>
    </source>
</evidence>
<accession>A0ABY7EW92</accession>
<gene>
    <name evidence="2" type="ORF">MAR_004330</name>
</gene>
<evidence type="ECO:0000313" key="2">
    <source>
        <dbReference type="EMBL" id="WAR14225.1"/>
    </source>
</evidence>
<dbReference type="Pfam" id="PF25273">
    <property type="entry name" value="DUF7869"/>
    <property type="match status" value="1"/>
</dbReference>
<evidence type="ECO:0000259" key="1">
    <source>
        <dbReference type="Pfam" id="PF25273"/>
    </source>
</evidence>